<evidence type="ECO:0000313" key="1">
    <source>
        <dbReference type="EMBL" id="CAB4032240.1"/>
    </source>
</evidence>
<evidence type="ECO:0000313" key="2">
    <source>
        <dbReference type="Proteomes" id="UP001152795"/>
    </source>
</evidence>
<dbReference type="PROSITE" id="PS00109">
    <property type="entry name" value="PROTEIN_KINASE_TYR"/>
    <property type="match status" value="1"/>
</dbReference>
<protein>
    <submittedName>
        <fullName evidence="1">Insulin receptor, partial</fullName>
    </submittedName>
</protein>
<dbReference type="Pfam" id="PF07714">
    <property type="entry name" value="PK_Tyr_Ser-Thr"/>
    <property type="match status" value="1"/>
</dbReference>
<dbReference type="GO" id="GO:0007169">
    <property type="term" value="P:cell surface receptor protein tyrosine kinase signaling pathway"/>
    <property type="evidence" value="ECO:0007669"/>
    <property type="project" value="TreeGrafter"/>
</dbReference>
<organism evidence="1 2">
    <name type="scientific">Paramuricea clavata</name>
    <name type="common">Red gorgonian</name>
    <name type="synonym">Violescent sea-whip</name>
    <dbReference type="NCBI Taxonomy" id="317549"/>
    <lineage>
        <taxon>Eukaryota</taxon>
        <taxon>Metazoa</taxon>
        <taxon>Cnidaria</taxon>
        <taxon>Anthozoa</taxon>
        <taxon>Octocorallia</taxon>
        <taxon>Malacalcyonacea</taxon>
        <taxon>Plexauridae</taxon>
        <taxon>Paramuricea</taxon>
    </lineage>
</organism>
<dbReference type="GO" id="GO:0005524">
    <property type="term" value="F:ATP binding"/>
    <property type="evidence" value="ECO:0007669"/>
    <property type="project" value="InterPro"/>
</dbReference>
<dbReference type="Gene3D" id="1.10.510.10">
    <property type="entry name" value="Transferase(Phosphotransferase) domain 1"/>
    <property type="match status" value="1"/>
</dbReference>
<dbReference type="PANTHER" id="PTHR24416">
    <property type="entry name" value="TYROSINE-PROTEIN KINASE RECEPTOR"/>
    <property type="match status" value="1"/>
</dbReference>
<dbReference type="SMART" id="SM00219">
    <property type="entry name" value="TyrKc"/>
    <property type="match status" value="1"/>
</dbReference>
<name>A0A6S7JSN0_PARCT</name>
<accession>A0A6S7JSN0</accession>
<dbReference type="GO" id="GO:0004714">
    <property type="term" value="F:transmembrane receptor protein tyrosine kinase activity"/>
    <property type="evidence" value="ECO:0007669"/>
    <property type="project" value="TreeGrafter"/>
</dbReference>
<dbReference type="Proteomes" id="UP001152795">
    <property type="component" value="Unassembled WGS sequence"/>
</dbReference>
<dbReference type="SUPFAM" id="SSF56112">
    <property type="entry name" value="Protein kinase-like (PK-like)"/>
    <property type="match status" value="1"/>
</dbReference>
<reference evidence="1" key="1">
    <citation type="submission" date="2020-04" db="EMBL/GenBank/DDBJ databases">
        <authorList>
            <person name="Alioto T."/>
            <person name="Alioto T."/>
            <person name="Gomez Garrido J."/>
        </authorList>
    </citation>
    <scope>NUCLEOTIDE SEQUENCE</scope>
    <source>
        <strain evidence="1">A484AB</strain>
    </source>
</reference>
<keyword evidence="1" id="KW-0675">Receptor</keyword>
<dbReference type="EMBL" id="CACRXK020018248">
    <property type="protein sequence ID" value="CAB4032240.1"/>
    <property type="molecule type" value="Genomic_DNA"/>
</dbReference>
<comment type="caution">
    <text evidence="1">The sequence shown here is derived from an EMBL/GenBank/DDBJ whole genome shotgun (WGS) entry which is preliminary data.</text>
</comment>
<dbReference type="PANTHER" id="PTHR24416:SF611">
    <property type="entry name" value="TYROSINE-PROTEIN KINASE TRANSMEMBRANE RECEPTOR ROR"/>
    <property type="match status" value="1"/>
</dbReference>
<dbReference type="InterPro" id="IPR011009">
    <property type="entry name" value="Kinase-like_dom_sf"/>
</dbReference>
<dbReference type="InterPro" id="IPR020635">
    <property type="entry name" value="Tyr_kinase_cat_dom"/>
</dbReference>
<dbReference type="GO" id="GO:0043235">
    <property type="term" value="C:receptor complex"/>
    <property type="evidence" value="ECO:0007669"/>
    <property type="project" value="TreeGrafter"/>
</dbReference>
<dbReference type="GO" id="GO:0005886">
    <property type="term" value="C:plasma membrane"/>
    <property type="evidence" value="ECO:0007669"/>
    <property type="project" value="TreeGrafter"/>
</dbReference>
<dbReference type="InterPro" id="IPR001245">
    <property type="entry name" value="Ser-Thr/Tyr_kinase_cat_dom"/>
</dbReference>
<dbReference type="OrthoDB" id="5973798at2759"/>
<sequence length="81" mass="8966">MAVDVANGMVHLSAQKFVHRDLAARNILLANDNVAKVSDFGLARDIESAEEYIRSNQNLLPVKWMALESLLHGRFTTASDV</sequence>
<dbReference type="InterPro" id="IPR000719">
    <property type="entry name" value="Prot_kinase_dom"/>
</dbReference>
<dbReference type="PROSITE" id="PS50011">
    <property type="entry name" value="PROTEIN_KINASE_DOM"/>
    <property type="match status" value="1"/>
</dbReference>
<dbReference type="InterPro" id="IPR050122">
    <property type="entry name" value="RTK"/>
</dbReference>
<gene>
    <name evidence="1" type="ORF">PACLA_8A087177</name>
</gene>
<dbReference type="InterPro" id="IPR008266">
    <property type="entry name" value="Tyr_kinase_AS"/>
</dbReference>
<dbReference type="AlphaFoldDB" id="A0A6S7JSN0"/>
<keyword evidence="2" id="KW-1185">Reference proteome</keyword>
<proteinExistence type="predicted"/>